<organism evidence="1 2">
    <name type="scientific">Paramarasmius palmivorus</name>
    <dbReference type="NCBI Taxonomy" id="297713"/>
    <lineage>
        <taxon>Eukaryota</taxon>
        <taxon>Fungi</taxon>
        <taxon>Dikarya</taxon>
        <taxon>Basidiomycota</taxon>
        <taxon>Agaricomycotina</taxon>
        <taxon>Agaricomycetes</taxon>
        <taxon>Agaricomycetidae</taxon>
        <taxon>Agaricales</taxon>
        <taxon>Marasmiineae</taxon>
        <taxon>Marasmiaceae</taxon>
        <taxon>Paramarasmius</taxon>
    </lineage>
</organism>
<dbReference type="AlphaFoldDB" id="A0AAW0DF37"/>
<evidence type="ECO:0000313" key="1">
    <source>
        <dbReference type="EMBL" id="KAK7051381.1"/>
    </source>
</evidence>
<comment type="caution">
    <text evidence="1">The sequence shown here is derived from an EMBL/GenBank/DDBJ whole genome shotgun (WGS) entry which is preliminary data.</text>
</comment>
<gene>
    <name evidence="1" type="ORF">VNI00_004881</name>
</gene>
<accession>A0AAW0DF37</accession>
<name>A0AAW0DF37_9AGAR</name>
<evidence type="ECO:0000313" key="2">
    <source>
        <dbReference type="Proteomes" id="UP001383192"/>
    </source>
</evidence>
<keyword evidence="2" id="KW-1185">Reference proteome</keyword>
<dbReference type="Proteomes" id="UP001383192">
    <property type="component" value="Unassembled WGS sequence"/>
</dbReference>
<protein>
    <submittedName>
        <fullName evidence="1">Uncharacterized protein</fullName>
    </submittedName>
</protein>
<dbReference type="EMBL" id="JAYKXP010000013">
    <property type="protein sequence ID" value="KAK7051381.1"/>
    <property type="molecule type" value="Genomic_DNA"/>
</dbReference>
<sequence length="65" mass="7179">MHGDGIPLPRLGARCPPPNVRCEVFEIDHIKLFYHPDNGDEFLPEGSYTIYIARPGSLQVSALTG</sequence>
<proteinExistence type="predicted"/>
<reference evidence="1 2" key="1">
    <citation type="submission" date="2024-01" db="EMBL/GenBank/DDBJ databases">
        <title>A draft genome for a cacao thread blight-causing isolate of Paramarasmius palmivorus.</title>
        <authorList>
            <person name="Baruah I.K."/>
            <person name="Bukari Y."/>
            <person name="Amoako-Attah I."/>
            <person name="Meinhardt L.W."/>
            <person name="Bailey B.A."/>
            <person name="Cohen S.P."/>
        </authorList>
    </citation>
    <scope>NUCLEOTIDE SEQUENCE [LARGE SCALE GENOMIC DNA]</scope>
    <source>
        <strain evidence="1 2">GH-12</strain>
    </source>
</reference>